<evidence type="ECO:0000313" key="3">
    <source>
        <dbReference type="Proteomes" id="UP000762676"/>
    </source>
</evidence>
<protein>
    <submittedName>
        <fullName evidence="2">Uncharacterized protein</fullName>
    </submittedName>
</protein>
<keyword evidence="3" id="KW-1185">Reference proteome</keyword>
<evidence type="ECO:0000313" key="2">
    <source>
        <dbReference type="EMBL" id="GFR80546.1"/>
    </source>
</evidence>
<organism evidence="2 3">
    <name type="scientific">Elysia marginata</name>
    <dbReference type="NCBI Taxonomy" id="1093978"/>
    <lineage>
        <taxon>Eukaryota</taxon>
        <taxon>Metazoa</taxon>
        <taxon>Spiralia</taxon>
        <taxon>Lophotrochozoa</taxon>
        <taxon>Mollusca</taxon>
        <taxon>Gastropoda</taxon>
        <taxon>Heterobranchia</taxon>
        <taxon>Euthyneura</taxon>
        <taxon>Panpulmonata</taxon>
        <taxon>Sacoglossa</taxon>
        <taxon>Placobranchoidea</taxon>
        <taxon>Plakobranchidae</taxon>
        <taxon>Elysia</taxon>
    </lineage>
</organism>
<feature type="region of interest" description="Disordered" evidence="1">
    <location>
        <begin position="1"/>
        <end position="64"/>
    </location>
</feature>
<reference evidence="2 3" key="1">
    <citation type="journal article" date="2021" name="Elife">
        <title>Chloroplast acquisition without the gene transfer in kleptoplastic sea slugs, Plakobranchus ocellatus.</title>
        <authorList>
            <person name="Maeda T."/>
            <person name="Takahashi S."/>
            <person name="Yoshida T."/>
            <person name="Shimamura S."/>
            <person name="Takaki Y."/>
            <person name="Nagai Y."/>
            <person name="Toyoda A."/>
            <person name="Suzuki Y."/>
            <person name="Arimoto A."/>
            <person name="Ishii H."/>
            <person name="Satoh N."/>
            <person name="Nishiyama T."/>
            <person name="Hasebe M."/>
            <person name="Maruyama T."/>
            <person name="Minagawa J."/>
            <person name="Obokata J."/>
            <person name="Shigenobu S."/>
        </authorList>
    </citation>
    <scope>NUCLEOTIDE SEQUENCE [LARGE SCALE GENOMIC DNA]</scope>
</reference>
<dbReference type="Proteomes" id="UP000762676">
    <property type="component" value="Unassembled WGS sequence"/>
</dbReference>
<feature type="compositionally biased region" description="Basic and acidic residues" evidence="1">
    <location>
        <begin position="25"/>
        <end position="42"/>
    </location>
</feature>
<sequence length="81" mass="8938">MPGMLTECREDPGPQQQGSAKRTSRCQEGHLTRTAKVDRSDVIGKGGPKRRQQQRRAEATSTVESTLAQKSVILEVKTDDD</sequence>
<gene>
    <name evidence="2" type="ORF">ElyMa_002316700</name>
</gene>
<name>A0AAV4G5N9_9GAST</name>
<accession>A0AAV4G5N9</accession>
<dbReference type="AlphaFoldDB" id="A0AAV4G5N9"/>
<comment type="caution">
    <text evidence="2">The sequence shown here is derived from an EMBL/GenBank/DDBJ whole genome shotgun (WGS) entry which is preliminary data.</text>
</comment>
<proteinExistence type="predicted"/>
<dbReference type="EMBL" id="BMAT01004789">
    <property type="protein sequence ID" value="GFR80546.1"/>
    <property type="molecule type" value="Genomic_DNA"/>
</dbReference>
<evidence type="ECO:0000256" key="1">
    <source>
        <dbReference type="SAM" id="MobiDB-lite"/>
    </source>
</evidence>